<dbReference type="Gene3D" id="1.10.10.850">
    <property type="match status" value="1"/>
</dbReference>
<feature type="binding site" evidence="5">
    <location>
        <begin position="482"/>
        <end position="486"/>
    </location>
    <ligand>
        <name>substrate</name>
    </ligand>
</feature>
<dbReference type="PANTHER" id="PTHR21631:SF13">
    <property type="entry name" value="MITOCHONDRIAL 2-METHYLISOCITRATE LYASE ICL2"/>
    <property type="match status" value="1"/>
</dbReference>
<dbReference type="InterPro" id="IPR040442">
    <property type="entry name" value="Pyrv_kinase-like_dom_sf"/>
</dbReference>
<feature type="binding site" evidence="6">
    <location>
        <position position="207"/>
    </location>
    <ligand>
        <name>Mg(2+)</name>
        <dbReference type="ChEBI" id="CHEBI:18420"/>
    </ligand>
</feature>
<dbReference type="AlphaFoldDB" id="A0A5N5QKM7"/>
<dbReference type="OrthoDB" id="4078635at2759"/>
<dbReference type="FunFam" id="1.10.10.850:FF:000001">
    <property type="entry name" value="Isocitrate lyase"/>
    <property type="match status" value="1"/>
</dbReference>
<dbReference type="Gene3D" id="3.20.20.60">
    <property type="entry name" value="Phosphoenolpyruvate-binding domains"/>
    <property type="match status" value="1"/>
</dbReference>
<dbReference type="GO" id="GO:0004451">
    <property type="term" value="F:isocitrate lyase activity"/>
    <property type="evidence" value="ECO:0007669"/>
    <property type="project" value="InterPro"/>
</dbReference>
<dbReference type="CDD" id="cd00377">
    <property type="entry name" value="ICL_PEPM"/>
    <property type="match status" value="1"/>
</dbReference>
<dbReference type="InterPro" id="IPR015813">
    <property type="entry name" value="Pyrv/PenolPyrv_kinase-like_dom"/>
</dbReference>
<feature type="binding site" evidence="5">
    <location>
        <begin position="246"/>
        <end position="247"/>
    </location>
    <ligand>
        <name>substrate</name>
    </ligand>
</feature>
<dbReference type="InterPro" id="IPR018523">
    <property type="entry name" value="Isocitrate_lyase_ph_CS"/>
</dbReference>
<keyword evidence="8" id="KW-1185">Reference proteome</keyword>
<dbReference type="PROSITE" id="PS00161">
    <property type="entry name" value="ISOCITRATE_LYASE"/>
    <property type="match status" value="1"/>
</dbReference>
<name>A0A5N5QKM7_9AGAM</name>
<feature type="binding site" evidence="5">
    <location>
        <position position="282"/>
    </location>
    <ligand>
        <name>substrate</name>
    </ligand>
</feature>
<feature type="binding site" evidence="5">
    <location>
        <begin position="132"/>
        <end position="134"/>
    </location>
    <ligand>
        <name>substrate</name>
    </ligand>
</feature>
<dbReference type="NCBIfam" id="TIGR01346">
    <property type="entry name" value="isocit_lyase"/>
    <property type="match status" value="1"/>
</dbReference>
<gene>
    <name evidence="7" type="ORF">CTheo_4392</name>
</gene>
<evidence type="ECO:0000256" key="2">
    <source>
        <dbReference type="ARBA" id="ARBA00012260"/>
    </source>
</evidence>
<comment type="caution">
    <text evidence="7">The sequence shown here is derived from an EMBL/GenBank/DDBJ whole genome shotgun (WGS) entry which is preliminary data.</text>
</comment>
<evidence type="ECO:0000256" key="3">
    <source>
        <dbReference type="ARBA" id="ARBA00023239"/>
    </source>
</evidence>
<organism evidence="7 8">
    <name type="scientific">Ceratobasidium theobromae</name>
    <dbReference type="NCBI Taxonomy" id="1582974"/>
    <lineage>
        <taxon>Eukaryota</taxon>
        <taxon>Fungi</taxon>
        <taxon>Dikarya</taxon>
        <taxon>Basidiomycota</taxon>
        <taxon>Agaricomycotina</taxon>
        <taxon>Agaricomycetes</taxon>
        <taxon>Cantharellales</taxon>
        <taxon>Ceratobasidiaceae</taxon>
        <taxon>Ceratobasidium</taxon>
    </lineage>
</organism>
<dbReference type="Pfam" id="PF00463">
    <property type="entry name" value="ICL"/>
    <property type="match status" value="1"/>
</dbReference>
<evidence type="ECO:0000256" key="5">
    <source>
        <dbReference type="PIRSR" id="PIRSR001362-2"/>
    </source>
</evidence>
<dbReference type="InterPro" id="IPR039556">
    <property type="entry name" value="ICL/PEPM"/>
</dbReference>
<sequence>MLRSNLVQSSSLRGLTFRARIQSRSMSIPALQVTPPSPAKENELHAARVKDMEQYFSSSRFDGIKRSYSAESVVTKQGSMPPLPLPSTFISDKFHSLLKSASEAQRPLHTMGAIDPVQMTQMAKHQEVLYVSGWAASSVLTTGNNEVGPDLGGGSDYPYTTVPNQVHRLFRAQQLHDRKHYDERMSSTPEARAKMEYVDYLRPIIADADAGHGGTSAVMKLVKLFAESGASAIHLEDQLHGGKKCGHQAGKVVVPTSTHVTRLVGARFQLDILKSTMHLIARTDAESAKLISGTVDVRDQKYILGTTFSERSPYKPLAEALDEAERVGKAGAEIDQLEKRWMDDHPLCTFSQAVEEAISKSHLSDKAAALSKFREQSAGLSINDARYIAKDILGEHVLWDWDLPRTREGYYHFTGGIDAAVERVLAFSPHAELLWLETKKPDLEQARSFARRIRKVFPGKLSWRCDPVRQHLMSEYRWLVYNLSPSFNWSAHGFTGRLLAETRNNSSQPGTETDLKNFVWDLAKEGFVLQLISLAGLHSTAMVTAELAERYKREGMLAYVELIQRREKELNVDVLTHQKWSGAPYIDRVLSTISSGSSSTSGMGKDSTEHTF</sequence>
<keyword evidence="6" id="KW-0460">Magnesium</keyword>
<comment type="similarity">
    <text evidence="1">Belongs to the isocitrate lyase/PEP mutase superfamily. Isocitrate lyase family.</text>
</comment>
<keyword evidence="6" id="KW-0479">Metal-binding</keyword>
<dbReference type="GO" id="GO:0046872">
    <property type="term" value="F:metal ion binding"/>
    <property type="evidence" value="ECO:0007669"/>
    <property type="project" value="UniProtKB-KW"/>
</dbReference>
<dbReference type="GO" id="GO:0046421">
    <property type="term" value="F:methylisocitrate lyase activity"/>
    <property type="evidence" value="ECO:0007669"/>
    <property type="project" value="UniProtKB-EC"/>
</dbReference>
<comment type="cofactor">
    <cofactor evidence="6">
        <name>Mg(2+)</name>
        <dbReference type="ChEBI" id="CHEBI:18420"/>
    </cofactor>
    <text evidence="6">Can also use Mn(2+) ion.</text>
</comment>
<dbReference type="PANTHER" id="PTHR21631">
    <property type="entry name" value="ISOCITRATE LYASE/MALATE SYNTHASE"/>
    <property type="match status" value="1"/>
</dbReference>
<evidence type="ECO:0000256" key="4">
    <source>
        <dbReference type="PIRSR" id="PIRSR001362-1"/>
    </source>
</evidence>
<accession>A0A5N5QKM7</accession>
<proteinExistence type="inferred from homology"/>
<dbReference type="GO" id="GO:0019629">
    <property type="term" value="P:propionate catabolic process, 2-methylcitrate cycle"/>
    <property type="evidence" value="ECO:0007669"/>
    <property type="project" value="TreeGrafter"/>
</dbReference>
<dbReference type="GO" id="GO:0005759">
    <property type="term" value="C:mitochondrial matrix"/>
    <property type="evidence" value="ECO:0007669"/>
    <property type="project" value="TreeGrafter"/>
</dbReference>
<evidence type="ECO:0000256" key="1">
    <source>
        <dbReference type="ARBA" id="ARBA00005704"/>
    </source>
</evidence>
<dbReference type="EMBL" id="SSOP01000074">
    <property type="protein sequence ID" value="KAB5592184.1"/>
    <property type="molecule type" value="Genomic_DNA"/>
</dbReference>
<reference evidence="7 8" key="1">
    <citation type="journal article" date="2019" name="Fungal Biol. Biotechnol.">
        <title>Draft genome sequence of fastidious pathogen Ceratobasidium theobromae, which causes vascular-streak dieback in Theobroma cacao.</title>
        <authorList>
            <person name="Ali S.S."/>
            <person name="Asman A."/>
            <person name="Shao J."/>
            <person name="Firmansyah A.P."/>
            <person name="Susilo A.W."/>
            <person name="Rosmana A."/>
            <person name="McMahon P."/>
            <person name="Junaid M."/>
            <person name="Guest D."/>
            <person name="Kheng T.Y."/>
            <person name="Meinhardt L.W."/>
            <person name="Bailey B.A."/>
        </authorList>
    </citation>
    <scope>NUCLEOTIDE SEQUENCE [LARGE SCALE GENOMIC DNA]</scope>
    <source>
        <strain evidence="7 8">CT2</strain>
    </source>
</reference>
<evidence type="ECO:0000256" key="6">
    <source>
        <dbReference type="PIRSR" id="PIRSR001362-3"/>
    </source>
</evidence>
<protein>
    <recommendedName>
        <fullName evidence="2">methylisocitrate lyase</fullName>
        <ecNumber evidence="2">4.1.3.30</ecNumber>
    </recommendedName>
</protein>
<feature type="active site" description="Proton acceptor" evidence="4">
    <location>
        <position position="245"/>
    </location>
</feature>
<dbReference type="InterPro" id="IPR006254">
    <property type="entry name" value="Isocitrate_lyase"/>
</dbReference>
<evidence type="ECO:0000313" key="8">
    <source>
        <dbReference type="Proteomes" id="UP000383932"/>
    </source>
</evidence>
<feature type="binding site" evidence="5">
    <location>
        <position position="533"/>
    </location>
    <ligand>
        <name>substrate</name>
    </ligand>
</feature>
<dbReference type="PIRSF" id="PIRSF001362">
    <property type="entry name" value="Isocit_lyase"/>
    <property type="match status" value="1"/>
</dbReference>
<dbReference type="SUPFAM" id="SSF51621">
    <property type="entry name" value="Phosphoenolpyruvate/pyruvate domain"/>
    <property type="match status" value="1"/>
</dbReference>
<evidence type="ECO:0000313" key="7">
    <source>
        <dbReference type="EMBL" id="KAB5592184.1"/>
    </source>
</evidence>
<keyword evidence="3 7" id="KW-0456">Lyase</keyword>
<dbReference type="EC" id="4.1.3.30" evidence="2"/>
<dbReference type="Proteomes" id="UP000383932">
    <property type="component" value="Unassembled WGS sequence"/>
</dbReference>